<keyword evidence="5" id="KW-0479">Metal-binding</keyword>
<dbReference type="OrthoDB" id="436496at2759"/>
<evidence type="ECO:0000256" key="1">
    <source>
        <dbReference type="ARBA" id="ARBA00007609"/>
    </source>
</evidence>
<keyword evidence="3" id="KW-0349">Heme</keyword>
<dbReference type="InterPro" id="IPR000971">
    <property type="entry name" value="Globin"/>
</dbReference>
<dbReference type="PANTHER" id="PTHR22924:SF92">
    <property type="entry name" value="NON-SYMBIOTIC HEMOGLOBIN 2"/>
    <property type="match status" value="1"/>
</dbReference>
<sequence>MGFTEKQEALVKESWKVMKQNIPEHSLRFFTLILEMAPAVKNMFPFLKDSDEIPQNNLKLKAHALIVFKMTCNSAIQLREKGQVVLRDVPLKHLGSVHLEKGVVDFHFEVVKEALLGTIKEAVGESWSDEMGGAWGEAYDQLAATIKTQMEEEVAQPQLSSN</sequence>
<dbReference type="Gene3D" id="1.10.490.10">
    <property type="entry name" value="Globins"/>
    <property type="match status" value="1"/>
</dbReference>
<evidence type="ECO:0000256" key="5">
    <source>
        <dbReference type="ARBA" id="ARBA00022723"/>
    </source>
</evidence>
<evidence type="ECO:0000313" key="10">
    <source>
        <dbReference type="Proteomes" id="UP000737018"/>
    </source>
</evidence>
<dbReference type="PANTHER" id="PTHR22924">
    <property type="entry name" value="LEGHEMOGLOBIN-RELATED"/>
    <property type="match status" value="1"/>
</dbReference>
<dbReference type="GO" id="GO:0019825">
    <property type="term" value="F:oxygen binding"/>
    <property type="evidence" value="ECO:0007669"/>
    <property type="project" value="InterPro"/>
</dbReference>
<accession>A0A8J4RBR8</accession>
<evidence type="ECO:0000256" key="2">
    <source>
        <dbReference type="ARBA" id="ARBA00022448"/>
    </source>
</evidence>
<dbReference type="Pfam" id="PF00042">
    <property type="entry name" value="Globin"/>
    <property type="match status" value="1"/>
</dbReference>
<name>A0A8J4RBR8_9ROSI</name>
<evidence type="ECO:0000259" key="8">
    <source>
        <dbReference type="PROSITE" id="PS01033"/>
    </source>
</evidence>
<dbReference type="GO" id="GO:0020037">
    <property type="term" value="F:heme binding"/>
    <property type="evidence" value="ECO:0007669"/>
    <property type="project" value="InterPro"/>
</dbReference>
<keyword evidence="4" id="KW-0561">Oxygen transport</keyword>
<dbReference type="Proteomes" id="UP000737018">
    <property type="component" value="Unassembled WGS sequence"/>
</dbReference>
<keyword evidence="6" id="KW-0408">Iron</keyword>
<keyword evidence="7" id="KW-0535">Nitrogen fixation</keyword>
<dbReference type="PROSITE" id="PS01033">
    <property type="entry name" value="GLOBIN"/>
    <property type="match status" value="1"/>
</dbReference>
<comment type="similarity">
    <text evidence="1">Belongs to the plant globin family.</text>
</comment>
<dbReference type="PRINTS" id="PR00188">
    <property type="entry name" value="PLANTGLOBIN"/>
</dbReference>
<evidence type="ECO:0000256" key="4">
    <source>
        <dbReference type="ARBA" id="ARBA00022621"/>
    </source>
</evidence>
<evidence type="ECO:0000256" key="3">
    <source>
        <dbReference type="ARBA" id="ARBA00022617"/>
    </source>
</evidence>
<gene>
    <name evidence="9" type="ORF">CMV_009704</name>
</gene>
<dbReference type="InterPro" id="IPR001032">
    <property type="entry name" value="Leghaemoglobin-like"/>
</dbReference>
<feature type="domain" description="Globin" evidence="8">
    <location>
        <begin position="2"/>
        <end position="151"/>
    </location>
</feature>
<proteinExistence type="inferred from homology"/>
<dbReference type="GO" id="GO:0005344">
    <property type="term" value="F:oxygen carrier activity"/>
    <property type="evidence" value="ECO:0007669"/>
    <property type="project" value="UniProtKB-KW"/>
</dbReference>
<dbReference type="SUPFAM" id="SSF46458">
    <property type="entry name" value="Globin-like"/>
    <property type="match status" value="1"/>
</dbReference>
<reference evidence="9" key="1">
    <citation type="submission" date="2020-03" db="EMBL/GenBank/DDBJ databases">
        <title>Castanea mollissima Vanexum genome sequencing.</title>
        <authorList>
            <person name="Staton M."/>
        </authorList>
    </citation>
    <scope>NUCLEOTIDE SEQUENCE</scope>
    <source>
        <tissue evidence="9">Leaf</tissue>
    </source>
</reference>
<dbReference type="InterPro" id="IPR012292">
    <property type="entry name" value="Globin/Proto"/>
</dbReference>
<protein>
    <recommendedName>
        <fullName evidence="8">Globin domain-containing protein</fullName>
    </recommendedName>
</protein>
<organism evidence="9 10">
    <name type="scientific">Castanea mollissima</name>
    <name type="common">Chinese chestnut</name>
    <dbReference type="NCBI Taxonomy" id="60419"/>
    <lineage>
        <taxon>Eukaryota</taxon>
        <taxon>Viridiplantae</taxon>
        <taxon>Streptophyta</taxon>
        <taxon>Embryophyta</taxon>
        <taxon>Tracheophyta</taxon>
        <taxon>Spermatophyta</taxon>
        <taxon>Magnoliopsida</taxon>
        <taxon>eudicotyledons</taxon>
        <taxon>Gunneridae</taxon>
        <taxon>Pentapetalae</taxon>
        <taxon>rosids</taxon>
        <taxon>fabids</taxon>
        <taxon>Fagales</taxon>
        <taxon>Fagaceae</taxon>
        <taxon>Castanea</taxon>
    </lineage>
</organism>
<evidence type="ECO:0000313" key="9">
    <source>
        <dbReference type="EMBL" id="KAF3966168.1"/>
    </source>
</evidence>
<dbReference type="GO" id="GO:0046872">
    <property type="term" value="F:metal ion binding"/>
    <property type="evidence" value="ECO:0007669"/>
    <property type="project" value="UniProtKB-KW"/>
</dbReference>
<keyword evidence="10" id="KW-1185">Reference proteome</keyword>
<dbReference type="InterPro" id="IPR009050">
    <property type="entry name" value="Globin-like_sf"/>
</dbReference>
<dbReference type="CDD" id="cd08923">
    <property type="entry name" value="class1-2_nsHbs_Lbs"/>
    <property type="match status" value="1"/>
</dbReference>
<evidence type="ECO:0000256" key="6">
    <source>
        <dbReference type="ARBA" id="ARBA00023004"/>
    </source>
</evidence>
<keyword evidence="2" id="KW-0813">Transport</keyword>
<dbReference type="AlphaFoldDB" id="A0A8J4RBR8"/>
<comment type="caution">
    <text evidence="9">The sequence shown here is derived from an EMBL/GenBank/DDBJ whole genome shotgun (WGS) entry which is preliminary data.</text>
</comment>
<evidence type="ECO:0000256" key="7">
    <source>
        <dbReference type="ARBA" id="ARBA00023231"/>
    </source>
</evidence>
<dbReference type="EMBL" id="JRKL02001082">
    <property type="protein sequence ID" value="KAF3966168.1"/>
    <property type="molecule type" value="Genomic_DNA"/>
</dbReference>